<evidence type="ECO:0000256" key="13">
    <source>
        <dbReference type="ARBA" id="ARBA00023204"/>
    </source>
</evidence>
<keyword evidence="13 15" id="KW-0234">DNA repair</keyword>
<keyword evidence="3 15" id="KW-0963">Cytoplasm</keyword>
<dbReference type="PROSITE" id="PS00374">
    <property type="entry name" value="MGMT"/>
    <property type="match status" value="1"/>
</dbReference>
<organism evidence="17 18">
    <name type="scientific">Absicoccus porci</name>
    <dbReference type="NCBI Taxonomy" id="2486576"/>
    <lineage>
        <taxon>Bacteria</taxon>
        <taxon>Bacillati</taxon>
        <taxon>Bacillota</taxon>
        <taxon>Erysipelotrichia</taxon>
        <taxon>Erysipelotrichales</taxon>
        <taxon>Erysipelotrichaceae</taxon>
        <taxon>Absicoccus</taxon>
    </lineage>
</organism>
<evidence type="ECO:0000256" key="8">
    <source>
        <dbReference type="ARBA" id="ARBA00022833"/>
    </source>
</evidence>
<comment type="function">
    <text evidence="15">Involved in the cellular defense against the biological effects of O6-methylguanine (O6-MeG) and O4-methylthymine (O4-MeT) in DNA. Repairs the methylated nucleobase in DNA by stoichiometrically transferring the methyl group to a cysteine residue in the enzyme. This is a suicide reaction: the enzyme is irreversibly inactivated.</text>
</comment>
<dbReference type="Pfam" id="PF02870">
    <property type="entry name" value="Methyltransf_1N"/>
    <property type="match status" value="1"/>
</dbReference>
<dbReference type="Gene3D" id="1.10.10.60">
    <property type="entry name" value="Homeodomain-like"/>
    <property type="match status" value="1"/>
</dbReference>
<evidence type="ECO:0000256" key="1">
    <source>
        <dbReference type="ARBA" id="ARBA00001286"/>
    </source>
</evidence>
<evidence type="ECO:0000256" key="15">
    <source>
        <dbReference type="HAMAP-Rule" id="MF_00772"/>
    </source>
</evidence>
<feature type="active site" description="Nucleophile; methyl group acceptor" evidence="15">
    <location>
        <position position="314"/>
    </location>
</feature>
<comment type="cofactor">
    <cofactor evidence="2">
        <name>Zn(2+)</name>
        <dbReference type="ChEBI" id="CHEBI:29105"/>
    </cofactor>
</comment>
<dbReference type="GO" id="GO:0043565">
    <property type="term" value="F:sequence-specific DNA binding"/>
    <property type="evidence" value="ECO:0007669"/>
    <property type="project" value="InterPro"/>
</dbReference>
<dbReference type="CDD" id="cd06445">
    <property type="entry name" value="ATase"/>
    <property type="match status" value="1"/>
</dbReference>
<keyword evidence="7 15" id="KW-0227">DNA damage</keyword>
<dbReference type="InterPro" id="IPR009057">
    <property type="entry name" value="Homeodomain-like_sf"/>
</dbReference>
<dbReference type="FunFam" id="1.10.10.10:FF:000337">
    <property type="entry name" value="Methylated-DNA--protein-cysteine methyltransferase"/>
    <property type="match status" value="1"/>
</dbReference>
<dbReference type="Proteomes" id="UP000276568">
    <property type="component" value="Unassembled WGS sequence"/>
</dbReference>
<proteinExistence type="inferred from homology"/>
<comment type="miscellaneous">
    <text evidence="15">This enzyme catalyzes only one turnover and therefore is not strictly catalytic. According to one definition, an enzyme is a biocatalyst that acts repeatedly and over many reaction cycles.</text>
</comment>
<comment type="catalytic activity">
    <reaction evidence="1 15">
        <text>a 4-O-methyl-thymidine in DNA + L-cysteinyl-[protein] = a thymidine in DNA + S-methyl-L-cysteinyl-[protein]</text>
        <dbReference type="Rhea" id="RHEA:53428"/>
        <dbReference type="Rhea" id="RHEA-COMP:10131"/>
        <dbReference type="Rhea" id="RHEA-COMP:10132"/>
        <dbReference type="Rhea" id="RHEA-COMP:13555"/>
        <dbReference type="Rhea" id="RHEA-COMP:13556"/>
        <dbReference type="ChEBI" id="CHEBI:29950"/>
        <dbReference type="ChEBI" id="CHEBI:82612"/>
        <dbReference type="ChEBI" id="CHEBI:137386"/>
        <dbReference type="ChEBI" id="CHEBI:137387"/>
        <dbReference type="EC" id="2.1.1.63"/>
    </reaction>
</comment>
<dbReference type="FunFam" id="3.40.10.10:FF:000001">
    <property type="entry name" value="DNA-3-methyladenine glycosylase 2"/>
    <property type="match status" value="1"/>
</dbReference>
<keyword evidence="18" id="KW-1185">Reference proteome</keyword>
<keyword evidence="12" id="KW-0804">Transcription</keyword>
<dbReference type="InterPro" id="IPR036217">
    <property type="entry name" value="MethylDNA_cys_MeTrfase_DNAb"/>
</dbReference>
<dbReference type="InterPro" id="IPR036631">
    <property type="entry name" value="MGMT_N_sf"/>
</dbReference>
<gene>
    <name evidence="17" type="ORF">EDX97_05905</name>
</gene>
<reference evidence="17 18" key="1">
    <citation type="submission" date="2018-11" db="EMBL/GenBank/DDBJ databases">
        <title>Clostridium sp. nov., a member of the family Erysipelotrichaceae isolated from pig faeces.</title>
        <authorList>
            <person name="Chang Y.-H."/>
        </authorList>
    </citation>
    <scope>NUCLEOTIDE SEQUENCE [LARGE SCALE GENOMIC DNA]</scope>
    <source>
        <strain evidence="17 18">YH-panp20</strain>
    </source>
</reference>
<evidence type="ECO:0000256" key="12">
    <source>
        <dbReference type="ARBA" id="ARBA00023163"/>
    </source>
</evidence>
<evidence type="ECO:0000256" key="14">
    <source>
        <dbReference type="ARBA" id="ARBA00049348"/>
    </source>
</evidence>
<dbReference type="GO" id="GO:0003700">
    <property type="term" value="F:DNA-binding transcription factor activity"/>
    <property type="evidence" value="ECO:0007669"/>
    <property type="project" value="InterPro"/>
</dbReference>
<dbReference type="InterPro" id="IPR023546">
    <property type="entry name" value="MGMT"/>
</dbReference>
<keyword evidence="11" id="KW-0010">Activator</keyword>
<dbReference type="Gene3D" id="3.30.160.70">
    <property type="entry name" value="Methylated DNA-protein cysteine methyltransferase domain"/>
    <property type="match status" value="1"/>
</dbReference>
<dbReference type="GO" id="GO:0003908">
    <property type="term" value="F:methylated-DNA-[protein]-cysteine S-methyltransferase activity"/>
    <property type="evidence" value="ECO:0007669"/>
    <property type="project" value="UniProtKB-UniRule"/>
</dbReference>
<dbReference type="GO" id="GO:0008270">
    <property type="term" value="F:zinc ion binding"/>
    <property type="evidence" value="ECO:0007669"/>
    <property type="project" value="InterPro"/>
</dbReference>
<dbReference type="PANTHER" id="PTHR10815:SF5">
    <property type="entry name" value="METHYLATED-DNA--PROTEIN-CYSTEINE METHYLTRANSFERASE"/>
    <property type="match status" value="1"/>
</dbReference>
<dbReference type="GO" id="GO:0006307">
    <property type="term" value="P:DNA alkylation repair"/>
    <property type="evidence" value="ECO:0007669"/>
    <property type="project" value="UniProtKB-UniRule"/>
</dbReference>
<evidence type="ECO:0000256" key="5">
    <source>
        <dbReference type="ARBA" id="ARBA00022679"/>
    </source>
</evidence>
<protein>
    <recommendedName>
        <fullName evidence="15">Methylated-DNA--protein-cysteine methyltransferase</fullName>
        <ecNumber evidence="15">2.1.1.63</ecNumber>
    </recommendedName>
    <alternativeName>
        <fullName evidence="15">6-O-methylguanine-DNA methyltransferase</fullName>
        <shortName evidence="15">MGMT</shortName>
    </alternativeName>
    <alternativeName>
        <fullName evidence="15">O-6-methylguanine-DNA-alkyltransferase</fullName>
    </alternativeName>
</protein>
<dbReference type="AlphaFoldDB" id="A0A3N0I170"/>
<dbReference type="NCBIfam" id="TIGR00589">
    <property type="entry name" value="ogt"/>
    <property type="match status" value="1"/>
</dbReference>
<dbReference type="InterPro" id="IPR018062">
    <property type="entry name" value="HTH_AraC-typ_CS"/>
</dbReference>
<dbReference type="Pfam" id="PF12833">
    <property type="entry name" value="HTH_18"/>
    <property type="match status" value="1"/>
</dbReference>
<dbReference type="EC" id="2.1.1.63" evidence="15"/>
<dbReference type="InterPro" id="IPR001497">
    <property type="entry name" value="MethylDNA_cys_MeTrfase_AS"/>
</dbReference>
<dbReference type="Gene3D" id="1.10.10.10">
    <property type="entry name" value="Winged helix-like DNA-binding domain superfamily/Winged helix DNA-binding domain"/>
    <property type="match status" value="1"/>
</dbReference>
<evidence type="ECO:0000256" key="7">
    <source>
        <dbReference type="ARBA" id="ARBA00022763"/>
    </source>
</evidence>
<dbReference type="PROSITE" id="PS00041">
    <property type="entry name" value="HTH_ARAC_FAMILY_1"/>
    <property type="match status" value="1"/>
</dbReference>
<name>A0A3N0I170_9FIRM</name>
<dbReference type="SMART" id="SM00342">
    <property type="entry name" value="HTH_ARAC"/>
    <property type="match status" value="1"/>
</dbReference>
<dbReference type="SUPFAM" id="SSF53155">
    <property type="entry name" value="Methylated DNA-protein cysteine methyltransferase domain"/>
    <property type="match status" value="1"/>
</dbReference>
<dbReference type="InterPro" id="IPR004026">
    <property type="entry name" value="Ada_DNA_repair_Zn-bd"/>
</dbReference>
<dbReference type="Pfam" id="PF01035">
    <property type="entry name" value="DNA_binding_1"/>
    <property type="match status" value="1"/>
</dbReference>
<evidence type="ECO:0000256" key="2">
    <source>
        <dbReference type="ARBA" id="ARBA00001947"/>
    </source>
</evidence>
<dbReference type="GO" id="GO:0005737">
    <property type="term" value="C:cytoplasm"/>
    <property type="evidence" value="ECO:0007669"/>
    <property type="project" value="UniProtKB-SubCell"/>
</dbReference>
<evidence type="ECO:0000313" key="17">
    <source>
        <dbReference type="EMBL" id="RNM30326.1"/>
    </source>
</evidence>
<evidence type="ECO:0000313" key="18">
    <source>
        <dbReference type="Proteomes" id="UP000276568"/>
    </source>
</evidence>
<sequence>MNDDKMWEAVVNCDASYDGKFYYGLKTTGIYCRPSCKSKLPKRGNVVFFKTKEDAENAGFRPCKRCRPDLLQYDPAAELSERTKELLDHYFNDRVKLSSDMKKMGVSRKHLTQVFKQQYQITPSEYLIQVRIDAAKQMLQNGISITDAASMAGYENLSEFYDHFRRQTGMTPARYRQIFADNISRRVMETPIGPLRIIASQEAILCVEQAGRISAEVDKMPTDQIISGNASGELVKDCEVELREYFVGKRKSFDLPVKPEGTDFQKNVWEHLQQIPYGQTRTHGDLATMIGNKKASRAVGMANHCNPILILIPCHRVIGANGSLTGYAAGIEAKKYLLRIEKEYA</sequence>
<dbReference type="SUPFAM" id="SSF46767">
    <property type="entry name" value="Methylated DNA-protein cysteine methyltransferase, C-terminal domain"/>
    <property type="match status" value="1"/>
</dbReference>
<comment type="caution">
    <text evidence="17">The sequence shown here is derived from an EMBL/GenBank/DDBJ whole genome shotgun (WGS) entry which is preliminary data.</text>
</comment>
<dbReference type="InterPro" id="IPR035451">
    <property type="entry name" value="Ada-like_dom_sf"/>
</dbReference>
<keyword evidence="6" id="KW-0479">Metal-binding</keyword>
<accession>A0A3N0I170</accession>
<dbReference type="HAMAP" id="MF_00772">
    <property type="entry name" value="OGT"/>
    <property type="match status" value="1"/>
</dbReference>
<comment type="catalytic activity">
    <reaction evidence="14 15">
        <text>a 6-O-methyl-2'-deoxyguanosine in DNA + L-cysteinyl-[protein] = S-methyl-L-cysteinyl-[protein] + a 2'-deoxyguanosine in DNA</text>
        <dbReference type="Rhea" id="RHEA:24000"/>
        <dbReference type="Rhea" id="RHEA-COMP:10131"/>
        <dbReference type="Rhea" id="RHEA-COMP:10132"/>
        <dbReference type="Rhea" id="RHEA-COMP:11367"/>
        <dbReference type="Rhea" id="RHEA-COMP:11368"/>
        <dbReference type="ChEBI" id="CHEBI:29950"/>
        <dbReference type="ChEBI" id="CHEBI:82612"/>
        <dbReference type="ChEBI" id="CHEBI:85445"/>
        <dbReference type="ChEBI" id="CHEBI:85448"/>
        <dbReference type="EC" id="2.1.1.63"/>
    </reaction>
</comment>
<dbReference type="OrthoDB" id="9783680at2"/>
<dbReference type="SUPFAM" id="SSF46689">
    <property type="entry name" value="Homeodomain-like"/>
    <property type="match status" value="1"/>
</dbReference>
<evidence type="ECO:0000256" key="3">
    <source>
        <dbReference type="ARBA" id="ARBA00022490"/>
    </source>
</evidence>
<keyword evidence="10" id="KW-0238">DNA-binding</keyword>
<evidence type="ECO:0000256" key="10">
    <source>
        <dbReference type="ARBA" id="ARBA00023125"/>
    </source>
</evidence>
<keyword evidence="5 15" id="KW-0808">Transferase</keyword>
<dbReference type="PANTHER" id="PTHR10815">
    <property type="entry name" value="METHYLATED-DNA--PROTEIN-CYSTEINE METHYLTRANSFERASE"/>
    <property type="match status" value="1"/>
</dbReference>
<dbReference type="InterPro" id="IPR008332">
    <property type="entry name" value="MethylG_MeTrfase_N"/>
</dbReference>
<dbReference type="PROSITE" id="PS01124">
    <property type="entry name" value="HTH_ARAC_FAMILY_2"/>
    <property type="match status" value="1"/>
</dbReference>
<dbReference type="Gene3D" id="3.40.10.10">
    <property type="entry name" value="DNA Methylphosphotriester Repair Domain"/>
    <property type="match status" value="1"/>
</dbReference>
<comment type="subcellular location">
    <subcellularLocation>
        <location evidence="15">Cytoplasm</location>
    </subcellularLocation>
</comment>
<dbReference type="SUPFAM" id="SSF57884">
    <property type="entry name" value="Ada DNA repair protein, N-terminal domain (N-Ada 10)"/>
    <property type="match status" value="1"/>
</dbReference>
<dbReference type="InterPro" id="IPR036388">
    <property type="entry name" value="WH-like_DNA-bd_sf"/>
</dbReference>
<evidence type="ECO:0000256" key="9">
    <source>
        <dbReference type="ARBA" id="ARBA00023015"/>
    </source>
</evidence>
<dbReference type="GO" id="GO:0032259">
    <property type="term" value="P:methylation"/>
    <property type="evidence" value="ECO:0007669"/>
    <property type="project" value="UniProtKB-KW"/>
</dbReference>
<dbReference type="InterPro" id="IPR014048">
    <property type="entry name" value="MethylDNA_cys_MeTrfase_DNA-bd"/>
</dbReference>
<keyword evidence="4 15" id="KW-0489">Methyltransferase</keyword>
<dbReference type="EMBL" id="RJQC01000002">
    <property type="protein sequence ID" value="RNM30326.1"/>
    <property type="molecule type" value="Genomic_DNA"/>
</dbReference>
<keyword evidence="9" id="KW-0805">Transcription regulation</keyword>
<evidence type="ECO:0000256" key="6">
    <source>
        <dbReference type="ARBA" id="ARBA00022723"/>
    </source>
</evidence>
<dbReference type="InterPro" id="IPR018060">
    <property type="entry name" value="HTH_AraC"/>
</dbReference>
<evidence type="ECO:0000256" key="11">
    <source>
        <dbReference type="ARBA" id="ARBA00023159"/>
    </source>
</evidence>
<evidence type="ECO:0000256" key="4">
    <source>
        <dbReference type="ARBA" id="ARBA00022603"/>
    </source>
</evidence>
<evidence type="ECO:0000259" key="16">
    <source>
        <dbReference type="PROSITE" id="PS01124"/>
    </source>
</evidence>
<keyword evidence="8" id="KW-0862">Zinc</keyword>
<dbReference type="RefSeq" id="WP_128520244.1">
    <property type="nucleotide sequence ID" value="NZ_RJQC01000002.1"/>
</dbReference>
<feature type="domain" description="HTH araC/xylS-type" evidence="16">
    <location>
        <begin position="81"/>
        <end position="178"/>
    </location>
</feature>
<dbReference type="Pfam" id="PF02805">
    <property type="entry name" value="Ada_Zn_binding"/>
    <property type="match status" value="1"/>
</dbReference>
<comment type="similarity">
    <text evidence="15">Belongs to the MGMT family.</text>
</comment>